<dbReference type="InterPro" id="IPR039870">
    <property type="entry name" value="Coa4-like"/>
</dbReference>
<dbReference type="Proteomes" id="UP001176961">
    <property type="component" value="Unassembled WGS sequence"/>
</dbReference>
<reference evidence="1" key="1">
    <citation type="submission" date="2023-07" db="EMBL/GenBank/DDBJ databases">
        <authorList>
            <consortium name="CYATHOMIX"/>
        </authorList>
    </citation>
    <scope>NUCLEOTIDE SEQUENCE</scope>
    <source>
        <strain evidence="1">N/A</strain>
    </source>
</reference>
<evidence type="ECO:0000313" key="1">
    <source>
        <dbReference type="EMBL" id="CAJ0589308.1"/>
    </source>
</evidence>
<keyword evidence="2" id="KW-1185">Reference proteome</keyword>
<sequence>MSQPSPRPSSWAKDAEEENRIEGIIRGAGCWEQHIAVVACKDGFDDWKECESQVEELRKCMQKNKIKSKQKIQKRRILLKRVSEQPGAGKNISQSWTVKQTLAIGGSAGARWKHSESVCRRIGQRSHHHTKRIDVRIPSQFTLFTIDILNSSCYLIYLENLAEIHDKGWFLAQSSTKSRTDDEKRELVYHKAAYHYHHNEFEDAVKEYKSLYNDFKHSRTHSVAVVDSLIRSALKVPSFPREELLRYLDEYEQTALDYGDQLQYLNAAKEVYGRIEGEEADRKFVDAVCLLCATVDLPEHWLAFESKKGLKMGPNFHLGYHVRALMLLERHLSQARGFVINALQIRLTRMKEKLTTLRYSPEQIREARLEMGLDLISNDERSDLSEELQRPAHDCRSKIGVYKTAEECTRILREFRRKFSWMFSDV</sequence>
<gene>
    <name evidence="1" type="ORF">CYNAS_LOCUS1291</name>
</gene>
<organism evidence="1 2">
    <name type="scientific">Cylicocyclus nassatus</name>
    <name type="common">Nematode worm</name>
    <dbReference type="NCBI Taxonomy" id="53992"/>
    <lineage>
        <taxon>Eukaryota</taxon>
        <taxon>Metazoa</taxon>
        <taxon>Ecdysozoa</taxon>
        <taxon>Nematoda</taxon>
        <taxon>Chromadorea</taxon>
        <taxon>Rhabditida</taxon>
        <taxon>Rhabditina</taxon>
        <taxon>Rhabditomorpha</taxon>
        <taxon>Strongyloidea</taxon>
        <taxon>Strongylidae</taxon>
        <taxon>Cylicocyclus</taxon>
    </lineage>
</organism>
<dbReference type="EMBL" id="CATQJL010000001">
    <property type="protein sequence ID" value="CAJ0589308.1"/>
    <property type="molecule type" value="Genomic_DNA"/>
</dbReference>
<accession>A0AA36DKI3</accession>
<dbReference type="GO" id="GO:0033617">
    <property type="term" value="P:mitochondrial respiratory chain complex IV assembly"/>
    <property type="evidence" value="ECO:0007669"/>
    <property type="project" value="InterPro"/>
</dbReference>
<protein>
    <submittedName>
        <fullName evidence="1">Uncharacterized protein</fullName>
    </submittedName>
</protein>
<dbReference type="PANTHER" id="PTHR13639">
    <property type="entry name" value="CYTOCHROME C OXIDASE ASSEMBLY FACTOR 4 HOMOLOG, MITOCHONDRIAL"/>
    <property type="match status" value="1"/>
</dbReference>
<dbReference type="GO" id="GO:0005758">
    <property type="term" value="C:mitochondrial intermembrane space"/>
    <property type="evidence" value="ECO:0007669"/>
    <property type="project" value="InterPro"/>
</dbReference>
<dbReference type="PANTHER" id="PTHR13639:SF2">
    <property type="entry name" value="CYTOCHROME C OXIDASE ASSEMBLY FACTOR 4 HOMOLOG, MITOCHONDRIAL"/>
    <property type="match status" value="1"/>
</dbReference>
<proteinExistence type="predicted"/>
<name>A0AA36DKI3_CYLNA</name>
<comment type="caution">
    <text evidence="1">The sequence shown here is derived from an EMBL/GenBank/DDBJ whole genome shotgun (WGS) entry which is preliminary data.</text>
</comment>
<evidence type="ECO:0000313" key="2">
    <source>
        <dbReference type="Proteomes" id="UP001176961"/>
    </source>
</evidence>
<dbReference type="AlphaFoldDB" id="A0AA36DKI3"/>